<gene>
    <name evidence="2" type="ORF">ONB1V03_LOCUS17475</name>
</gene>
<proteinExistence type="predicted"/>
<dbReference type="EMBL" id="OC936582">
    <property type="protein sequence ID" value="CAD7660913.1"/>
    <property type="molecule type" value="Genomic_DNA"/>
</dbReference>
<dbReference type="EMBL" id="CAJPVJ010021757">
    <property type="protein sequence ID" value="CAG2178049.1"/>
    <property type="molecule type" value="Genomic_DNA"/>
</dbReference>
<feature type="non-terminal residue" evidence="2">
    <location>
        <position position="1"/>
    </location>
</feature>
<evidence type="ECO:0000256" key="1">
    <source>
        <dbReference type="SAM" id="MobiDB-lite"/>
    </source>
</evidence>
<evidence type="ECO:0000313" key="3">
    <source>
        <dbReference type="Proteomes" id="UP000728032"/>
    </source>
</evidence>
<accession>A0A7R9MKF6</accession>
<sequence length="145" mass="16654">MESVSLNLDLDHNPEDDDDIDDRHKEIQGLLSTAFDDLSSLSEDEEEYSNEFKRFSINGINGDNECLDTQTNGNGNHWNHMYVNGLTSTPRVYHQLYPKSKNNLWPQVSKNHLNVSDILEDEEEELHKGVNGDLEVNDNEFCVED</sequence>
<name>A0A7R9MKF6_9ACAR</name>
<reference evidence="2" key="1">
    <citation type="submission" date="2020-11" db="EMBL/GenBank/DDBJ databases">
        <authorList>
            <person name="Tran Van P."/>
        </authorList>
    </citation>
    <scope>NUCLEOTIDE SEQUENCE</scope>
</reference>
<evidence type="ECO:0000313" key="2">
    <source>
        <dbReference type="EMBL" id="CAD7660913.1"/>
    </source>
</evidence>
<organism evidence="2">
    <name type="scientific">Oppiella nova</name>
    <dbReference type="NCBI Taxonomy" id="334625"/>
    <lineage>
        <taxon>Eukaryota</taxon>
        <taxon>Metazoa</taxon>
        <taxon>Ecdysozoa</taxon>
        <taxon>Arthropoda</taxon>
        <taxon>Chelicerata</taxon>
        <taxon>Arachnida</taxon>
        <taxon>Acari</taxon>
        <taxon>Acariformes</taxon>
        <taxon>Sarcoptiformes</taxon>
        <taxon>Oribatida</taxon>
        <taxon>Brachypylina</taxon>
        <taxon>Oppioidea</taxon>
        <taxon>Oppiidae</taxon>
        <taxon>Oppiella</taxon>
    </lineage>
</organism>
<protein>
    <submittedName>
        <fullName evidence="2">Uncharacterized protein</fullName>
    </submittedName>
</protein>
<keyword evidence="3" id="KW-1185">Reference proteome</keyword>
<dbReference type="AlphaFoldDB" id="A0A7R9MKF6"/>
<dbReference type="Proteomes" id="UP000728032">
    <property type="component" value="Unassembled WGS sequence"/>
</dbReference>
<feature type="region of interest" description="Disordered" evidence="1">
    <location>
        <begin position="1"/>
        <end position="21"/>
    </location>
</feature>